<dbReference type="EMBL" id="CP016540">
    <property type="protein sequence ID" value="ANU27257.1"/>
    <property type="molecule type" value="Genomic_DNA"/>
</dbReference>
<gene>
    <name evidence="1" type="ORF">I858_009685</name>
</gene>
<reference evidence="1" key="1">
    <citation type="submission" date="2016-10" db="EMBL/GenBank/DDBJ databases">
        <authorList>
            <person name="See-Too W.S."/>
        </authorList>
    </citation>
    <scope>NUCLEOTIDE SEQUENCE</scope>
    <source>
        <strain evidence="1">L10.15</strain>
    </source>
</reference>
<evidence type="ECO:0000313" key="2">
    <source>
        <dbReference type="Proteomes" id="UP000053354"/>
    </source>
</evidence>
<proteinExistence type="predicted"/>
<evidence type="ECO:0000313" key="1">
    <source>
        <dbReference type="EMBL" id="ANU27257.1"/>
    </source>
</evidence>
<dbReference type="SUPFAM" id="SSF53254">
    <property type="entry name" value="Phosphoglycerate mutase-like"/>
    <property type="match status" value="1"/>
</dbReference>
<accession>A0A1B1S233</accession>
<organism evidence="1 2">
    <name type="scientific">Planococcus versutus</name>
    <dbReference type="NCBI Taxonomy" id="1302659"/>
    <lineage>
        <taxon>Bacteria</taxon>
        <taxon>Bacillati</taxon>
        <taxon>Bacillota</taxon>
        <taxon>Bacilli</taxon>
        <taxon>Bacillales</taxon>
        <taxon>Caryophanaceae</taxon>
        <taxon>Planococcus</taxon>
    </lineage>
</organism>
<dbReference type="PANTHER" id="PTHR48100">
    <property type="entry name" value="BROAD-SPECIFICITY PHOSPHATASE YOR283W-RELATED"/>
    <property type="match status" value="1"/>
</dbReference>
<keyword evidence="2" id="KW-1185">Reference proteome</keyword>
<protein>
    <submittedName>
        <fullName evidence="1">Histidine phosphatase family protein</fullName>
    </submittedName>
</protein>
<dbReference type="InterPro" id="IPR013078">
    <property type="entry name" value="His_Pase_superF_clade-1"/>
</dbReference>
<dbReference type="STRING" id="1302659.I858_009685"/>
<dbReference type="RefSeq" id="WP_049693131.1">
    <property type="nucleotide sequence ID" value="NZ_CP016540.2"/>
</dbReference>
<dbReference type="InterPro" id="IPR050275">
    <property type="entry name" value="PGM_Phosphatase"/>
</dbReference>
<sequence length="176" mass="19992">MEKTIYLVRHCQATGQAPDAPLTELGKLQAKELAEFLREREIVHFVSSPFTRAIQSVEHAADQQNLRIEIDDRLAERVLSSENLPDWMEKLEASFAADELKFVGGESGKEAGDRAMEALNRMEDRTVAVTHGNLLGLLLKRIDNGYGFSEWQKLTNPDVFEVKITEKHLSATRLWR</sequence>
<dbReference type="Pfam" id="PF00300">
    <property type="entry name" value="His_Phos_1"/>
    <property type="match status" value="1"/>
</dbReference>
<dbReference type="GO" id="GO:0005737">
    <property type="term" value="C:cytoplasm"/>
    <property type="evidence" value="ECO:0007669"/>
    <property type="project" value="TreeGrafter"/>
</dbReference>
<dbReference type="OrthoDB" id="512570at2"/>
<dbReference type="Proteomes" id="UP000053354">
    <property type="component" value="Chromosome"/>
</dbReference>
<dbReference type="KEGG" id="pll:I858_009685"/>
<name>A0A1B1S233_9BACL</name>
<dbReference type="CDD" id="cd07067">
    <property type="entry name" value="HP_PGM_like"/>
    <property type="match status" value="1"/>
</dbReference>
<dbReference type="Gene3D" id="3.40.50.1240">
    <property type="entry name" value="Phosphoglycerate mutase-like"/>
    <property type="match status" value="1"/>
</dbReference>
<dbReference type="SMART" id="SM00855">
    <property type="entry name" value="PGAM"/>
    <property type="match status" value="1"/>
</dbReference>
<dbReference type="PANTHER" id="PTHR48100:SF1">
    <property type="entry name" value="HISTIDINE PHOSPHATASE FAMILY PROTEIN-RELATED"/>
    <property type="match status" value="1"/>
</dbReference>
<dbReference type="InterPro" id="IPR029033">
    <property type="entry name" value="His_PPase_superfam"/>
</dbReference>
<dbReference type="AlphaFoldDB" id="A0A1B1S233"/>
<dbReference type="GO" id="GO:0016791">
    <property type="term" value="F:phosphatase activity"/>
    <property type="evidence" value="ECO:0007669"/>
    <property type="project" value="TreeGrafter"/>
</dbReference>